<feature type="domain" description="Cation-transporting P-type ATPase C-terminal" evidence="11">
    <location>
        <begin position="839"/>
        <end position="1009"/>
    </location>
</feature>
<feature type="transmembrane region" description="Helical" evidence="9">
    <location>
        <begin position="956"/>
        <end position="980"/>
    </location>
</feature>
<comment type="caution">
    <text evidence="12">The sequence shown here is derived from an EMBL/GenBank/DDBJ whole genome shotgun (WGS) entry which is preliminary data.</text>
</comment>
<dbReference type="PANTHER" id="PTHR24093:SF470">
    <property type="entry name" value="CALCIUM-TRANSPORTING ATPASE 12, PLASMA MEMBRANE-TYPE-LIKE"/>
    <property type="match status" value="1"/>
</dbReference>
<dbReference type="Gene3D" id="2.70.150.10">
    <property type="entry name" value="Calcium-transporting ATPase, cytoplasmic transduction domain A"/>
    <property type="match status" value="1"/>
</dbReference>
<evidence type="ECO:0000313" key="13">
    <source>
        <dbReference type="Proteomes" id="UP001187192"/>
    </source>
</evidence>
<keyword evidence="4" id="KW-0106">Calcium</keyword>
<feature type="transmembrane region" description="Helical" evidence="9">
    <location>
        <begin position="986"/>
        <end position="1005"/>
    </location>
</feature>
<evidence type="ECO:0000313" key="12">
    <source>
        <dbReference type="EMBL" id="GMN36603.1"/>
    </source>
</evidence>
<dbReference type="PANTHER" id="PTHR24093">
    <property type="entry name" value="CATION TRANSPORTING ATPASE"/>
    <property type="match status" value="1"/>
</dbReference>
<evidence type="ECO:0000259" key="11">
    <source>
        <dbReference type="Pfam" id="PF00689"/>
    </source>
</evidence>
<dbReference type="Proteomes" id="UP001187192">
    <property type="component" value="Unassembled WGS sequence"/>
</dbReference>
<dbReference type="PRINTS" id="PR00119">
    <property type="entry name" value="CATATPASE"/>
</dbReference>
<reference evidence="12" key="1">
    <citation type="submission" date="2023-07" db="EMBL/GenBank/DDBJ databases">
        <title>draft genome sequence of fig (Ficus carica).</title>
        <authorList>
            <person name="Takahashi T."/>
            <person name="Nishimura K."/>
        </authorList>
    </citation>
    <scope>NUCLEOTIDE SEQUENCE</scope>
</reference>
<evidence type="ECO:0000256" key="8">
    <source>
        <dbReference type="SAM" id="MobiDB-lite"/>
    </source>
</evidence>
<dbReference type="InterPro" id="IPR023214">
    <property type="entry name" value="HAD_sf"/>
</dbReference>
<dbReference type="Gene3D" id="3.40.1110.10">
    <property type="entry name" value="Calcium-transporting ATPase, cytoplasmic domain N"/>
    <property type="match status" value="1"/>
</dbReference>
<evidence type="ECO:0000256" key="7">
    <source>
        <dbReference type="ARBA" id="ARBA00023136"/>
    </source>
</evidence>
<dbReference type="AlphaFoldDB" id="A0AA87ZI44"/>
<dbReference type="GO" id="GO:0046872">
    <property type="term" value="F:metal ion binding"/>
    <property type="evidence" value="ECO:0007669"/>
    <property type="project" value="UniProtKB-KW"/>
</dbReference>
<feature type="transmembrane region" description="Helical" evidence="9">
    <location>
        <begin position="817"/>
        <end position="837"/>
    </location>
</feature>
<organism evidence="12 13">
    <name type="scientific">Ficus carica</name>
    <name type="common">Common fig</name>
    <dbReference type="NCBI Taxonomy" id="3494"/>
    <lineage>
        <taxon>Eukaryota</taxon>
        <taxon>Viridiplantae</taxon>
        <taxon>Streptophyta</taxon>
        <taxon>Embryophyta</taxon>
        <taxon>Tracheophyta</taxon>
        <taxon>Spermatophyta</taxon>
        <taxon>Magnoliopsida</taxon>
        <taxon>eudicotyledons</taxon>
        <taxon>Gunneridae</taxon>
        <taxon>Pentapetalae</taxon>
        <taxon>rosids</taxon>
        <taxon>fabids</taxon>
        <taxon>Rosales</taxon>
        <taxon>Moraceae</taxon>
        <taxon>Ficeae</taxon>
        <taxon>Ficus</taxon>
    </lineage>
</organism>
<evidence type="ECO:0000256" key="1">
    <source>
        <dbReference type="ARBA" id="ARBA00004370"/>
    </source>
</evidence>
<evidence type="ECO:0000256" key="3">
    <source>
        <dbReference type="ARBA" id="ARBA00022723"/>
    </source>
</evidence>
<dbReference type="EMBL" id="BTGU01000006">
    <property type="protein sequence ID" value="GMN36603.1"/>
    <property type="molecule type" value="Genomic_DNA"/>
</dbReference>
<feature type="transmembrane region" description="Helical" evidence="9">
    <location>
        <begin position="420"/>
        <end position="446"/>
    </location>
</feature>
<dbReference type="GO" id="GO:0005388">
    <property type="term" value="F:P-type calcium transporter activity"/>
    <property type="evidence" value="ECO:0007669"/>
    <property type="project" value="TreeGrafter"/>
</dbReference>
<sequence>MSDDQDQKPGDEDYNKDVESQQITNQLRLTSTTTTTTPANPRSRWRCLKLIIQSPQRLILFSSLALSADYSKESETTIIATRSSTTEVALDVLPAEEENDHDVSDPHLIQIANINKIIKKRDLTSLSDYGAQGFAEALGTDLEKGISSDDQHLCCRQKACKSSDIEAATEKGFIHRHLRSSNNCIIYLLLLSAVLSIGFGIKEEGLGTGWCEGVIILNAVVILVVFPLIRDLLDDVLQLQKKQMKEMEEREMGFDVIRGGNIERIFMSDIVVGDMVFLKTGDMIPADGLLVSDDYLELDAGSKVVINGSNPFLFYGAEVIKGDGRMLVTSACAEMMSRVTPCKRTVPFGSQLDKVNTWKQIVGTIIPILIIVVVFLRFELTKQQANSGLPDVKGKPIAVDEFKDIIKRIVMKPSGKINTFATSLTLLLVGVVEGLPFCINLAIAYWKGKGIAFAPELAACVAAGSVTVICIEKTGGLTSEPLEVDKLWIGEEEMTEDSTIASPVSEALCEGISTSFLIPQALRTAAEEPLLSWAVRKFRINLQTVRQCATLVQVKEMMDGEGRGLLISRKESGDNGTMCLHWRGLATKILPKCSLYYDNEGRLRHIDEQKRVIFQQIIEHMQSTRMIKVIAFAYKETDVSTIDETGLTLLGLVGLKVSKREDIKKTIEACRKAGVRIILVSGDETENLATIAQQFGIFPTNPNGQKVTITGEDFRNHTDMERMEIANQISVMGNSLPSDKRLLINFLKRKGDSVAVVGNDVPALKAADVGLVMGSWSTTIARESADIIVWDTNINFLVEMLRYGRCIRNNIQKYIQLELTMLVAGVLITSITLASTGHMPLTTIQSTWVNLVVPILAGLALLTEPPSKKLMEAPSKQNEAAVITKAMWTNIISQAIYQATILVTFHFKGQAILGINKKIKKTIIFNSFVLCQLFNQFNSRELVLQNKFRSIHKNHWFWVALGVTVVLQETFIEIAHILVGNARLNWSQWSICFLIGIVSMVIDWAEKFILGFIRD</sequence>
<comment type="subcellular location">
    <subcellularLocation>
        <location evidence="1">Membrane</location>
    </subcellularLocation>
</comment>
<protein>
    <recommendedName>
        <fullName evidence="14">Calcium-transporting ATPase</fullName>
    </recommendedName>
</protein>
<evidence type="ECO:0000259" key="10">
    <source>
        <dbReference type="Pfam" id="PF00122"/>
    </source>
</evidence>
<feature type="transmembrane region" description="Helical" evidence="9">
    <location>
        <begin position="843"/>
        <end position="862"/>
    </location>
</feature>
<keyword evidence="7 9" id="KW-0472">Membrane</keyword>
<evidence type="ECO:0000256" key="9">
    <source>
        <dbReference type="SAM" id="Phobius"/>
    </source>
</evidence>
<dbReference type="GO" id="GO:0000166">
    <property type="term" value="F:nucleotide binding"/>
    <property type="evidence" value="ECO:0007669"/>
    <property type="project" value="InterPro"/>
</dbReference>
<dbReference type="Gene3D" id="3.40.50.1000">
    <property type="entry name" value="HAD superfamily/HAD-like"/>
    <property type="match status" value="1"/>
</dbReference>
<dbReference type="Pfam" id="PF00122">
    <property type="entry name" value="E1-E2_ATPase"/>
    <property type="match status" value="1"/>
</dbReference>
<keyword evidence="13" id="KW-1185">Reference proteome</keyword>
<feature type="compositionally biased region" description="Polar residues" evidence="8">
    <location>
        <begin position="20"/>
        <end position="29"/>
    </location>
</feature>
<proteinExistence type="predicted"/>
<dbReference type="Pfam" id="PF13246">
    <property type="entry name" value="Cation_ATPase"/>
    <property type="match status" value="1"/>
</dbReference>
<dbReference type="SUPFAM" id="SSF81665">
    <property type="entry name" value="Calcium ATPase, transmembrane domain M"/>
    <property type="match status" value="1"/>
</dbReference>
<dbReference type="SUPFAM" id="SSF81653">
    <property type="entry name" value="Calcium ATPase, transduction domain A"/>
    <property type="match status" value="1"/>
</dbReference>
<feature type="transmembrane region" description="Helical" evidence="9">
    <location>
        <begin position="361"/>
        <end position="378"/>
    </location>
</feature>
<dbReference type="Pfam" id="PF00689">
    <property type="entry name" value="Cation_ATPase_C"/>
    <property type="match status" value="1"/>
</dbReference>
<dbReference type="SUPFAM" id="SSF81660">
    <property type="entry name" value="Metal cation-transporting ATPase, ATP-binding domain N"/>
    <property type="match status" value="1"/>
</dbReference>
<keyword evidence="2 9" id="KW-0812">Transmembrane</keyword>
<dbReference type="GO" id="GO:0005886">
    <property type="term" value="C:plasma membrane"/>
    <property type="evidence" value="ECO:0007669"/>
    <property type="project" value="TreeGrafter"/>
</dbReference>
<evidence type="ECO:0000256" key="5">
    <source>
        <dbReference type="ARBA" id="ARBA00022842"/>
    </source>
</evidence>
<feature type="compositionally biased region" description="Basic and acidic residues" evidence="8">
    <location>
        <begin position="1"/>
        <end position="19"/>
    </location>
</feature>
<name>A0AA87ZI44_FICCA</name>
<dbReference type="InterPro" id="IPR006068">
    <property type="entry name" value="ATPase_P-typ_cation-transptr_C"/>
</dbReference>
<dbReference type="InterPro" id="IPR023298">
    <property type="entry name" value="ATPase_P-typ_TM_dom_sf"/>
</dbReference>
<dbReference type="InterPro" id="IPR023299">
    <property type="entry name" value="ATPase_P-typ_cyto_dom_N"/>
</dbReference>
<dbReference type="SUPFAM" id="SSF56784">
    <property type="entry name" value="HAD-like"/>
    <property type="match status" value="1"/>
</dbReference>
<keyword evidence="6 9" id="KW-1133">Transmembrane helix</keyword>
<dbReference type="InterPro" id="IPR059000">
    <property type="entry name" value="ATPase_P-type_domA"/>
</dbReference>
<evidence type="ECO:0000256" key="2">
    <source>
        <dbReference type="ARBA" id="ARBA00022692"/>
    </source>
</evidence>
<keyword evidence="5" id="KW-0460">Magnesium</keyword>
<dbReference type="InterPro" id="IPR036412">
    <property type="entry name" value="HAD-like_sf"/>
</dbReference>
<keyword evidence="3" id="KW-0479">Metal-binding</keyword>
<evidence type="ECO:0008006" key="14">
    <source>
        <dbReference type="Google" id="ProtNLM"/>
    </source>
</evidence>
<feature type="region of interest" description="Disordered" evidence="8">
    <location>
        <begin position="1"/>
        <end position="41"/>
    </location>
</feature>
<feature type="transmembrane region" description="Helical" evidence="9">
    <location>
        <begin position="184"/>
        <end position="201"/>
    </location>
</feature>
<evidence type="ECO:0000256" key="6">
    <source>
        <dbReference type="ARBA" id="ARBA00022989"/>
    </source>
</evidence>
<evidence type="ECO:0000256" key="4">
    <source>
        <dbReference type="ARBA" id="ARBA00022837"/>
    </source>
</evidence>
<dbReference type="Gene3D" id="1.20.1110.10">
    <property type="entry name" value="Calcium-transporting ATPase, transmembrane domain"/>
    <property type="match status" value="2"/>
</dbReference>
<feature type="transmembrane region" description="Helical" evidence="9">
    <location>
        <begin position="213"/>
        <end position="233"/>
    </location>
</feature>
<accession>A0AA87ZI44</accession>
<gene>
    <name evidence="12" type="ORF">TIFTF001_006149</name>
</gene>
<feature type="domain" description="P-type ATPase A" evidence="10">
    <location>
        <begin position="255"/>
        <end position="294"/>
    </location>
</feature>
<dbReference type="InterPro" id="IPR008250">
    <property type="entry name" value="ATPase_P-typ_transduc_dom_A_sf"/>
</dbReference>